<name>A0ABT9QAV2_9ACTN</name>
<protein>
    <recommendedName>
        <fullName evidence="6">DUF3494 domain-containing protein</fullName>
    </recommendedName>
</protein>
<gene>
    <name evidence="4" type="ORF">J2853_003113</name>
</gene>
<dbReference type="RefSeq" id="WP_307558364.1">
    <property type="nucleotide sequence ID" value="NZ_JAUSQU010000001.1"/>
</dbReference>
<evidence type="ECO:0000313" key="4">
    <source>
        <dbReference type="EMBL" id="MDP9843902.1"/>
    </source>
</evidence>
<reference evidence="4 5" key="1">
    <citation type="submission" date="2023-07" db="EMBL/GenBank/DDBJ databases">
        <title>Sequencing the genomes of 1000 actinobacteria strains.</title>
        <authorList>
            <person name="Klenk H.-P."/>
        </authorList>
    </citation>
    <scope>NUCLEOTIDE SEQUENCE [LARGE SCALE GENOMIC DNA]</scope>
    <source>
        <strain evidence="4 5">DSM 46740</strain>
    </source>
</reference>
<sequence length="366" mass="36186">MTVLLASLLSLLLAGWSGASAAQPQPAVALGTAARFAVLAGDSVVNTGDSTVTGDLGVTPGVTVAGFPPGNVIGTVHVDDAAAVQAQSDFAIAYDDVASRTPTDTVPTDLGATTLTPGVYTSVSGTFSNTGNLTLDAQGDPDAIFIFQTVSTLLTAAASTVTLTGGAQARNVFWQVGTSATLGADSTLAGNILALASITAGANIVINGRVLARDGTVTLDADTITRPAGTLSISVPQNADLGSARAGSAGVSAPLGEVTVTDTRYGPDTAWIATVSSTTFTTGGATASETIAKSFISYSPGETTDTTGDATFAPGITGSLSSARTAFSVSDGTGENSATWNPTITVTLPASVVVGEYTATITHSVA</sequence>
<feature type="chain" id="PRO_5045330410" description="DUF3494 domain-containing protein" evidence="3">
    <location>
        <begin position="22"/>
        <end position="366"/>
    </location>
</feature>
<evidence type="ECO:0000256" key="1">
    <source>
        <dbReference type="ARBA" id="ARBA00005445"/>
    </source>
</evidence>
<evidence type="ECO:0000256" key="2">
    <source>
        <dbReference type="ARBA" id="ARBA00022729"/>
    </source>
</evidence>
<keyword evidence="2 3" id="KW-0732">Signal</keyword>
<evidence type="ECO:0000256" key="3">
    <source>
        <dbReference type="SAM" id="SignalP"/>
    </source>
</evidence>
<accession>A0ABT9QAV2</accession>
<evidence type="ECO:0008006" key="6">
    <source>
        <dbReference type="Google" id="ProtNLM"/>
    </source>
</evidence>
<comment type="caution">
    <text evidence="4">The sequence shown here is derived from an EMBL/GenBank/DDBJ whole genome shotgun (WGS) entry which is preliminary data.</text>
</comment>
<dbReference type="EMBL" id="JAUSQU010000001">
    <property type="protein sequence ID" value="MDP9843902.1"/>
    <property type="molecule type" value="Genomic_DNA"/>
</dbReference>
<comment type="similarity">
    <text evidence="1">Belongs to the ice-binding protein family.</text>
</comment>
<organism evidence="4 5">
    <name type="scientific">Streptosporangium lutulentum</name>
    <dbReference type="NCBI Taxonomy" id="1461250"/>
    <lineage>
        <taxon>Bacteria</taxon>
        <taxon>Bacillati</taxon>
        <taxon>Actinomycetota</taxon>
        <taxon>Actinomycetes</taxon>
        <taxon>Streptosporangiales</taxon>
        <taxon>Streptosporangiaceae</taxon>
        <taxon>Streptosporangium</taxon>
    </lineage>
</organism>
<proteinExistence type="inferred from homology"/>
<dbReference type="Pfam" id="PF11999">
    <property type="entry name" value="Ice_binding"/>
    <property type="match status" value="1"/>
</dbReference>
<keyword evidence="5" id="KW-1185">Reference proteome</keyword>
<evidence type="ECO:0000313" key="5">
    <source>
        <dbReference type="Proteomes" id="UP001225356"/>
    </source>
</evidence>
<dbReference type="InterPro" id="IPR021884">
    <property type="entry name" value="Ice-bd_prot"/>
</dbReference>
<feature type="signal peptide" evidence="3">
    <location>
        <begin position="1"/>
        <end position="21"/>
    </location>
</feature>
<dbReference type="Proteomes" id="UP001225356">
    <property type="component" value="Unassembled WGS sequence"/>
</dbReference>